<protein>
    <recommendedName>
        <fullName evidence="2">G-patch domain-containing protein</fullName>
    </recommendedName>
</protein>
<dbReference type="InterPro" id="IPR000467">
    <property type="entry name" value="G_patch_dom"/>
</dbReference>
<feature type="compositionally biased region" description="Basic and acidic residues" evidence="1">
    <location>
        <begin position="252"/>
        <end position="261"/>
    </location>
</feature>
<dbReference type="Pfam" id="PF01585">
    <property type="entry name" value="G-patch"/>
    <property type="match status" value="1"/>
</dbReference>
<accession>A0A8H3HZ30</accession>
<feature type="region of interest" description="Disordered" evidence="1">
    <location>
        <begin position="450"/>
        <end position="477"/>
    </location>
</feature>
<feature type="compositionally biased region" description="Polar residues" evidence="1">
    <location>
        <begin position="312"/>
        <end position="322"/>
    </location>
</feature>
<dbReference type="PANTHER" id="PTHR13288">
    <property type="entry name" value="SPLICING FACTOR 45 SPF45"/>
    <property type="match status" value="1"/>
</dbReference>
<name>A0A8H3HZ30_9AGAM</name>
<proteinExistence type="predicted"/>
<dbReference type="GO" id="GO:0045292">
    <property type="term" value="P:mRNA cis splicing, via spliceosome"/>
    <property type="evidence" value="ECO:0007669"/>
    <property type="project" value="InterPro"/>
</dbReference>
<dbReference type="PANTHER" id="PTHR13288:SF8">
    <property type="entry name" value="SPLICING FACTOR 45"/>
    <property type="match status" value="1"/>
</dbReference>
<feature type="compositionally biased region" description="Basic and acidic residues" evidence="1">
    <location>
        <begin position="225"/>
        <end position="242"/>
    </location>
</feature>
<reference evidence="3" key="1">
    <citation type="submission" date="2021-01" db="EMBL/GenBank/DDBJ databases">
        <authorList>
            <person name="Kaushik A."/>
        </authorList>
    </citation>
    <scope>NUCLEOTIDE SEQUENCE</scope>
    <source>
        <strain evidence="3">AG5</strain>
    </source>
</reference>
<gene>
    <name evidence="3" type="ORF">RDB_LOCUS110491</name>
</gene>
<dbReference type="Proteomes" id="UP000663827">
    <property type="component" value="Unassembled WGS sequence"/>
</dbReference>
<evidence type="ECO:0000256" key="1">
    <source>
        <dbReference type="SAM" id="MobiDB-lite"/>
    </source>
</evidence>
<feature type="region of interest" description="Disordered" evidence="1">
    <location>
        <begin position="22"/>
        <end position="82"/>
    </location>
</feature>
<organism evidence="3 4">
    <name type="scientific">Rhizoctonia solani</name>
    <dbReference type="NCBI Taxonomy" id="456999"/>
    <lineage>
        <taxon>Eukaryota</taxon>
        <taxon>Fungi</taxon>
        <taxon>Dikarya</taxon>
        <taxon>Basidiomycota</taxon>
        <taxon>Agaricomycotina</taxon>
        <taxon>Agaricomycetes</taxon>
        <taxon>Cantharellales</taxon>
        <taxon>Ceratobasidiaceae</taxon>
        <taxon>Rhizoctonia</taxon>
    </lineage>
</organism>
<feature type="compositionally biased region" description="Low complexity" evidence="1">
    <location>
        <begin position="22"/>
        <end position="55"/>
    </location>
</feature>
<comment type="caution">
    <text evidence="3">The sequence shown here is derived from an EMBL/GenBank/DDBJ whole genome shotgun (WGS) entry which is preliminary data.</text>
</comment>
<dbReference type="EMBL" id="CAJNJQ010002420">
    <property type="protein sequence ID" value="CAE7175047.1"/>
    <property type="molecule type" value="Genomic_DNA"/>
</dbReference>
<dbReference type="AlphaFoldDB" id="A0A8H3HZ30"/>
<evidence type="ECO:0000313" key="3">
    <source>
        <dbReference type="EMBL" id="CAE7175047.1"/>
    </source>
</evidence>
<feature type="compositionally biased region" description="Pro residues" evidence="1">
    <location>
        <begin position="401"/>
        <end position="425"/>
    </location>
</feature>
<evidence type="ECO:0000259" key="2">
    <source>
        <dbReference type="PROSITE" id="PS50174"/>
    </source>
</evidence>
<dbReference type="PROSITE" id="PS50174">
    <property type="entry name" value="G_PATCH"/>
    <property type="match status" value="1"/>
</dbReference>
<dbReference type="GO" id="GO:0003676">
    <property type="term" value="F:nucleic acid binding"/>
    <property type="evidence" value="ECO:0007669"/>
    <property type="project" value="InterPro"/>
</dbReference>
<sequence>MAGGLYGGIKFSGNGSSEATIITPVEAPAPAPAASAPTTQPLAEAAAPIEAAAAPKPDDSQKKSAGWSAALSFAPTRRKVPATQARPAYAGFIAPTKPSAIVSSSAIISAPPVLIEQPAAKTETEPDSNQANKAGWAKKIKAPSMVLDEDVNGFRAVGGKKKGTGSRKKVLSPSIPLALCGKNTANAPPAWDPIEPYDPRAPNDYYEYKAWKQREHEEYLARRQAELREESRGRKRSWKDDDRSDESDDASEDSRDYDRWQNRPRKTGRYERSRSAHRSRSRSRSGSQSPRRSPEHDEPPVRRAPPSFAPASVSTEEATIASSGEEAYLRRLAMSTRAARDPPTTDEPPAMLATTGDEAYARRLAMSQAIPQPAPLDPAPSAYPQFAPATQPDVPPEDEPIPSPPVETPPEPAPMPAAAPAPTGPVPGTEEFEAQVKARREAAAAIAARLGKLSAPSQPPAPAPVQENDENPDPRGFAERMMAKWGHKSGQGLGVNATGIVHALTMEQSNRPKNKAGSSAGGFGSKEGNRMGKIINANEDNWRALLALLVSVPPNLPGLIHAINPKINVGLGGQHLYSIAWLLGFSLAGVTYYIASTLFPPTETMVDELITGDDQVRQPDSSEQVTDEKSSDVKVTSQAV</sequence>
<feature type="region of interest" description="Disordered" evidence="1">
    <location>
        <begin position="225"/>
        <end position="437"/>
    </location>
</feature>
<feature type="region of interest" description="Disordered" evidence="1">
    <location>
        <begin position="179"/>
        <end position="203"/>
    </location>
</feature>
<feature type="region of interest" description="Disordered" evidence="1">
    <location>
        <begin position="615"/>
        <end position="640"/>
    </location>
</feature>
<feature type="compositionally biased region" description="Basic and acidic residues" evidence="1">
    <location>
        <begin position="292"/>
        <end position="301"/>
    </location>
</feature>
<dbReference type="GO" id="GO:0071011">
    <property type="term" value="C:precatalytic spliceosome"/>
    <property type="evidence" value="ECO:0007669"/>
    <property type="project" value="TreeGrafter"/>
</dbReference>
<dbReference type="InterPro" id="IPR040052">
    <property type="entry name" value="RBM17"/>
</dbReference>
<dbReference type="SMART" id="SM00443">
    <property type="entry name" value="G_patch"/>
    <property type="match status" value="1"/>
</dbReference>
<evidence type="ECO:0000313" key="4">
    <source>
        <dbReference type="Proteomes" id="UP000663827"/>
    </source>
</evidence>
<feature type="domain" description="G-patch" evidence="2">
    <location>
        <begin position="474"/>
        <end position="528"/>
    </location>
</feature>